<reference evidence="2 3" key="1">
    <citation type="submission" date="2023-08" db="EMBL/GenBank/DDBJ databases">
        <title>Black Yeasts Isolated from many extreme environments.</title>
        <authorList>
            <person name="Coleine C."/>
            <person name="Stajich J.E."/>
            <person name="Selbmann L."/>
        </authorList>
    </citation>
    <scope>NUCLEOTIDE SEQUENCE [LARGE SCALE GENOMIC DNA]</scope>
    <source>
        <strain evidence="2 3">CCFEE 5885</strain>
    </source>
</reference>
<dbReference type="PANTHER" id="PTHR11895:SF151">
    <property type="entry name" value="GLUTAMYL-TRNA(GLN) AMIDOTRANSFERASE SUBUNIT A"/>
    <property type="match status" value="1"/>
</dbReference>
<proteinExistence type="predicted"/>
<dbReference type="InterPro" id="IPR023631">
    <property type="entry name" value="Amidase_dom"/>
</dbReference>
<evidence type="ECO:0000313" key="2">
    <source>
        <dbReference type="EMBL" id="KAK5079930.1"/>
    </source>
</evidence>
<dbReference type="Gene3D" id="3.90.1300.10">
    <property type="entry name" value="Amidase signature (AS) domain"/>
    <property type="match status" value="1"/>
</dbReference>
<gene>
    <name evidence="2" type="ORF">LTR24_008820</name>
</gene>
<dbReference type="SUPFAM" id="SSF75304">
    <property type="entry name" value="Amidase signature (AS) enzymes"/>
    <property type="match status" value="1"/>
</dbReference>
<accession>A0ABR0K0C7</accession>
<evidence type="ECO:0000259" key="1">
    <source>
        <dbReference type="Pfam" id="PF01425"/>
    </source>
</evidence>
<sequence>MDLTNPPPTDLWQQTATQILPLLLTSQITVETYAKSLLSRINTRNPQIKAWIHLDETQILARARELDALPPSQRGPLHGLAIGIKDIILTADMPTQYNSPIHYTTSASGIDAPVVRALRASGALILGKTSTTEFAATTKGNVNQNFTRNAHAADRTPGGSSSGSAAAVADFQVPVAFGTQTGGSVVRPASFNGIWGVKWTWGAVSTMGVGMYSVTNDTLGVLGRCAEDLELVSRVLRVQADDVADSKEVNIEGARIAFCRTHVWGEKAGEGLRRVWGRARALLEAGRARVEELELPEEFANMSKWHAAVQSGEARNSFLGVYLADKERLDASLCAHVENATNVSRKALLEAYDGCARPRPVWDRIASEYDAVLTPGVPDEAPLGLDWTGDAAFNTMWSILHAPTVNVPGLKGKNGMPVGLTVVGARYTDMRTLNAARHIGKIFESQTS</sequence>
<feature type="domain" description="Amidase" evidence="1">
    <location>
        <begin position="36"/>
        <end position="433"/>
    </location>
</feature>
<dbReference type="EMBL" id="JAVRRG010000164">
    <property type="protein sequence ID" value="KAK5079930.1"/>
    <property type="molecule type" value="Genomic_DNA"/>
</dbReference>
<dbReference type="InterPro" id="IPR036928">
    <property type="entry name" value="AS_sf"/>
</dbReference>
<dbReference type="InterPro" id="IPR000120">
    <property type="entry name" value="Amidase"/>
</dbReference>
<protein>
    <recommendedName>
        <fullName evidence="1">Amidase domain-containing protein</fullName>
    </recommendedName>
</protein>
<keyword evidence="3" id="KW-1185">Reference proteome</keyword>
<comment type="caution">
    <text evidence="2">The sequence shown here is derived from an EMBL/GenBank/DDBJ whole genome shotgun (WGS) entry which is preliminary data.</text>
</comment>
<name>A0ABR0K0C7_9EURO</name>
<dbReference type="Pfam" id="PF01425">
    <property type="entry name" value="Amidase"/>
    <property type="match status" value="1"/>
</dbReference>
<dbReference type="PANTHER" id="PTHR11895">
    <property type="entry name" value="TRANSAMIDASE"/>
    <property type="match status" value="1"/>
</dbReference>
<evidence type="ECO:0000313" key="3">
    <source>
        <dbReference type="Proteomes" id="UP001345013"/>
    </source>
</evidence>
<organism evidence="2 3">
    <name type="scientific">Lithohypha guttulata</name>
    <dbReference type="NCBI Taxonomy" id="1690604"/>
    <lineage>
        <taxon>Eukaryota</taxon>
        <taxon>Fungi</taxon>
        <taxon>Dikarya</taxon>
        <taxon>Ascomycota</taxon>
        <taxon>Pezizomycotina</taxon>
        <taxon>Eurotiomycetes</taxon>
        <taxon>Chaetothyriomycetidae</taxon>
        <taxon>Chaetothyriales</taxon>
        <taxon>Trichomeriaceae</taxon>
        <taxon>Lithohypha</taxon>
    </lineage>
</organism>
<dbReference type="Proteomes" id="UP001345013">
    <property type="component" value="Unassembled WGS sequence"/>
</dbReference>